<dbReference type="AlphaFoldDB" id="X0T8J2"/>
<sequence>MRPEQDPDPVVTRVRRAREALARACDYDFQKMFEFFKSRQAQHPDRARAPKRPGVPRLGHAQT</sequence>
<organism evidence="2">
    <name type="scientific">marine sediment metagenome</name>
    <dbReference type="NCBI Taxonomy" id="412755"/>
    <lineage>
        <taxon>unclassified sequences</taxon>
        <taxon>metagenomes</taxon>
        <taxon>ecological metagenomes</taxon>
    </lineage>
</organism>
<reference evidence="2" key="1">
    <citation type="journal article" date="2014" name="Front. Microbiol.">
        <title>High frequency of phylogenetically diverse reductive dehalogenase-homologous genes in deep subseafloor sedimentary metagenomes.</title>
        <authorList>
            <person name="Kawai M."/>
            <person name="Futagami T."/>
            <person name="Toyoda A."/>
            <person name="Takaki Y."/>
            <person name="Nishi S."/>
            <person name="Hori S."/>
            <person name="Arai W."/>
            <person name="Tsubouchi T."/>
            <person name="Morono Y."/>
            <person name="Uchiyama I."/>
            <person name="Ito T."/>
            <person name="Fujiyama A."/>
            <person name="Inagaki F."/>
            <person name="Takami H."/>
        </authorList>
    </citation>
    <scope>NUCLEOTIDE SEQUENCE</scope>
    <source>
        <strain evidence="2">Expedition CK06-06</strain>
    </source>
</reference>
<accession>X0T8J2</accession>
<protein>
    <submittedName>
        <fullName evidence="2">Uncharacterized protein</fullName>
    </submittedName>
</protein>
<evidence type="ECO:0000313" key="2">
    <source>
        <dbReference type="EMBL" id="GAF72405.1"/>
    </source>
</evidence>
<feature type="region of interest" description="Disordered" evidence="1">
    <location>
        <begin position="38"/>
        <end position="63"/>
    </location>
</feature>
<name>X0T8J2_9ZZZZ</name>
<feature type="compositionally biased region" description="Basic and acidic residues" evidence="1">
    <location>
        <begin position="38"/>
        <end position="48"/>
    </location>
</feature>
<dbReference type="EMBL" id="BARS01002762">
    <property type="protein sequence ID" value="GAF72405.1"/>
    <property type="molecule type" value="Genomic_DNA"/>
</dbReference>
<gene>
    <name evidence="2" type="ORF">S01H1_05295</name>
</gene>
<proteinExistence type="predicted"/>
<evidence type="ECO:0000256" key="1">
    <source>
        <dbReference type="SAM" id="MobiDB-lite"/>
    </source>
</evidence>
<comment type="caution">
    <text evidence="2">The sequence shown here is derived from an EMBL/GenBank/DDBJ whole genome shotgun (WGS) entry which is preliminary data.</text>
</comment>